<keyword evidence="2" id="KW-1185">Reference proteome</keyword>
<sequence>VAENVYGMFHTRYTLHRQALQHKIGYIIDVKIKDALVLADGPLKISNAIDDMLEYTELT</sequence>
<reference evidence="1 2" key="1">
    <citation type="submission" date="2024-05" db="EMBL/GenBank/DDBJ databases">
        <title>A high-quality chromosomal-level genome assembly of Topmouth culter (Culter alburnus).</title>
        <authorList>
            <person name="Zhao H."/>
        </authorList>
    </citation>
    <scope>NUCLEOTIDE SEQUENCE [LARGE SCALE GENOMIC DNA]</scope>
    <source>
        <strain evidence="1">CATC2023</strain>
        <tissue evidence="1">Muscle</tissue>
    </source>
</reference>
<protein>
    <submittedName>
        <fullName evidence="1">Uncharacterized protein</fullName>
    </submittedName>
</protein>
<dbReference type="Gene3D" id="1.10.3210.10">
    <property type="entry name" value="Hypothetical protein af1432"/>
    <property type="match status" value="1"/>
</dbReference>
<gene>
    <name evidence="1" type="ORF">ABG768_001298</name>
</gene>
<comment type="caution">
    <text evidence="1">The sequence shown here is derived from an EMBL/GenBank/DDBJ whole genome shotgun (WGS) entry which is preliminary data.</text>
</comment>
<dbReference type="AlphaFoldDB" id="A0AAW2B737"/>
<accession>A0AAW2B737</accession>
<dbReference type="EMBL" id="JAWDJR010000001">
    <property type="protein sequence ID" value="KAK9981774.1"/>
    <property type="molecule type" value="Genomic_DNA"/>
</dbReference>
<feature type="non-terminal residue" evidence="1">
    <location>
        <position position="59"/>
    </location>
</feature>
<proteinExistence type="predicted"/>
<organism evidence="1 2">
    <name type="scientific">Culter alburnus</name>
    <name type="common">Topmouth culter</name>
    <dbReference type="NCBI Taxonomy" id="194366"/>
    <lineage>
        <taxon>Eukaryota</taxon>
        <taxon>Metazoa</taxon>
        <taxon>Chordata</taxon>
        <taxon>Craniata</taxon>
        <taxon>Vertebrata</taxon>
        <taxon>Euteleostomi</taxon>
        <taxon>Actinopterygii</taxon>
        <taxon>Neopterygii</taxon>
        <taxon>Teleostei</taxon>
        <taxon>Ostariophysi</taxon>
        <taxon>Cypriniformes</taxon>
        <taxon>Xenocyprididae</taxon>
        <taxon>Xenocypridinae</taxon>
        <taxon>Culter</taxon>
    </lineage>
</organism>
<evidence type="ECO:0000313" key="2">
    <source>
        <dbReference type="Proteomes" id="UP001479290"/>
    </source>
</evidence>
<dbReference type="SUPFAM" id="SSF109604">
    <property type="entry name" value="HD-domain/PDEase-like"/>
    <property type="match status" value="1"/>
</dbReference>
<feature type="non-terminal residue" evidence="1">
    <location>
        <position position="1"/>
    </location>
</feature>
<name>A0AAW2B737_CULAL</name>
<dbReference type="Proteomes" id="UP001479290">
    <property type="component" value="Unassembled WGS sequence"/>
</dbReference>
<evidence type="ECO:0000313" key="1">
    <source>
        <dbReference type="EMBL" id="KAK9981774.1"/>
    </source>
</evidence>